<keyword evidence="4" id="KW-1185">Reference proteome</keyword>
<dbReference type="Proteomes" id="UP001597525">
    <property type="component" value="Unassembled WGS sequence"/>
</dbReference>
<feature type="domain" description="UspA" evidence="2">
    <location>
        <begin position="1"/>
        <end position="141"/>
    </location>
</feature>
<dbReference type="Gene3D" id="3.40.50.620">
    <property type="entry name" value="HUPs"/>
    <property type="match status" value="1"/>
</dbReference>
<dbReference type="PANTHER" id="PTHR46268:SF6">
    <property type="entry name" value="UNIVERSAL STRESS PROTEIN UP12"/>
    <property type="match status" value="1"/>
</dbReference>
<name>A0ABW6BCG8_9SPHI</name>
<accession>A0ABW6BCG8</accession>
<comment type="similarity">
    <text evidence="1">Belongs to the universal stress protein A family.</text>
</comment>
<sequence length="284" mass="32522">MNNTLLVLTDFSDNAWSGIRYSAFLAEQFQWKLHILHTYTLSANLTFQDHFGEDMVEVQREERESKMDILLTKLTAFHPHCNVTTACMQGDVADTVLNLLQENSYTFVVMGTAGASGLKKRTLGSNTLNMIKCCPIGIIAVPEQLEQSKLDKVGLLTNFKNNERTLLQSLTDRVPRSFDLLLMHVTEKDITTAPETITSLTTAFSDKLQLDSIKYIEKNAVYRLDYYMPIPRAIDWMIEKEGVDLLLVCYNQKSFFTRFISRNLPKYISNNLLIPTYFKSESFL</sequence>
<dbReference type="SUPFAM" id="SSF52402">
    <property type="entry name" value="Adenine nucleotide alpha hydrolases-like"/>
    <property type="match status" value="1"/>
</dbReference>
<dbReference type="Pfam" id="PF00582">
    <property type="entry name" value="Usp"/>
    <property type="match status" value="1"/>
</dbReference>
<dbReference type="CDD" id="cd00293">
    <property type="entry name" value="USP-like"/>
    <property type="match status" value="1"/>
</dbReference>
<evidence type="ECO:0000313" key="4">
    <source>
        <dbReference type="Proteomes" id="UP001597525"/>
    </source>
</evidence>
<dbReference type="EMBL" id="JBHUPB010000003">
    <property type="protein sequence ID" value="MFD2966243.1"/>
    <property type="molecule type" value="Genomic_DNA"/>
</dbReference>
<evidence type="ECO:0000313" key="3">
    <source>
        <dbReference type="EMBL" id="MFD2966243.1"/>
    </source>
</evidence>
<proteinExistence type="inferred from homology"/>
<dbReference type="PANTHER" id="PTHR46268">
    <property type="entry name" value="STRESS RESPONSE PROTEIN NHAX"/>
    <property type="match status" value="1"/>
</dbReference>
<reference evidence="4" key="1">
    <citation type="journal article" date="2019" name="Int. J. Syst. Evol. Microbiol.">
        <title>The Global Catalogue of Microorganisms (GCM) 10K type strain sequencing project: providing services to taxonomists for standard genome sequencing and annotation.</title>
        <authorList>
            <consortium name="The Broad Institute Genomics Platform"/>
            <consortium name="The Broad Institute Genome Sequencing Center for Infectious Disease"/>
            <person name="Wu L."/>
            <person name="Ma J."/>
        </authorList>
    </citation>
    <scope>NUCLEOTIDE SEQUENCE [LARGE SCALE GENOMIC DNA]</scope>
    <source>
        <strain evidence="4">KCTC 22814</strain>
    </source>
</reference>
<dbReference type="InterPro" id="IPR006016">
    <property type="entry name" value="UspA"/>
</dbReference>
<dbReference type="RefSeq" id="WP_320184034.1">
    <property type="nucleotide sequence ID" value="NZ_CP138332.1"/>
</dbReference>
<comment type="caution">
    <text evidence="3">The sequence shown here is derived from an EMBL/GenBank/DDBJ whole genome shotgun (WGS) entry which is preliminary data.</text>
</comment>
<organism evidence="3 4">
    <name type="scientific">Sphingobacterium bambusae</name>
    <dbReference type="NCBI Taxonomy" id="662858"/>
    <lineage>
        <taxon>Bacteria</taxon>
        <taxon>Pseudomonadati</taxon>
        <taxon>Bacteroidota</taxon>
        <taxon>Sphingobacteriia</taxon>
        <taxon>Sphingobacteriales</taxon>
        <taxon>Sphingobacteriaceae</taxon>
        <taxon>Sphingobacterium</taxon>
    </lineage>
</organism>
<evidence type="ECO:0000259" key="2">
    <source>
        <dbReference type="Pfam" id="PF00582"/>
    </source>
</evidence>
<evidence type="ECO:0000256" key="1">
    <source>
        <dbReference type="ARBA" id="ARBA00008791"/>
    </source>
</evidence>
<gene>
    <name evidence="3" type="ORF">ACFS7Y_02540</name>
</gene>
<dbReference type="InterPro" id="IPR014729">
    <property type="entry name" value="Rossmann-like_a/b/a_fold"/>
</dbReference>
<protein>
    <submittedName>
        <fullName evidence="3">Universal stress protein</fullName>
    </submittedName>
</protein>